<gene>
    <name evidence="1" type="ORF">PYCCODRAFT_1439492</name>
</gene>
<name>A0A1Y2IAL6_TRAC3</name>
<reference evidence="1 2" key="1">
    <citation type="journal article" date="2015" name="Biotechnol. Biofuels">
        <title>Enhanced degradation of softwood versus hardwood by the white-rot fungus Pycnoporus coccineus.</title>
        <authorList>
            <person name="Couturier M."/>
            <person name="Navarro D."/>
            <person name="Chevret D."/>
            <person name="Henrissat B."/>
            <person name="Piumi F."/>
            <person name="Ruiz-Duenas F.J."/>
            <person name="Martinez A.T."/>
            <person name="Grigoriev I.V."/>
            <person name="Riley R."/>
            <person name="Lipzen A."/>
            <person name="Berrin J.G."/>
            <person name="Master E.R."/>
            <person name="Rosso M.N."/>
        </authorList>
    </citation>
    <scope>NUCLEOTIDE SEQUENCE [LARGE SCALE GENOMIC DNA]</scope>
    <source>
        <strain evidence="1 2">BRFM310</strain>
    </source>
</reference>
<evidence type="ECO:0000313" key="1">
    <source>
        <dbReference type="EMBL" id="OSC98159.1"/>
    </source>
</evidence>
<evidence type="ECO:0000313" key="2">
    <source>
        <dbReference type="Proteomes" id="UP000193067"/>
    </source>
</evidence>
<protein>
    <submittedName>
        <fullName evidence="1">Uncharacterized protein</fullName>
    </submittedName>
</protein>
<organism evidence="1 2">
    <name type="scientific">Trametes coccinea (strain BRFM310)</name>
    <name type="common">Pycnoporus coccineus</name>
    <dbReference type="NCBI Taxonomy" id="1353009"/>
    <lineage>
        <taxon>Eukaryota</taxon>
        <taxon>Fungi</taxon>
        <taxon>Dikarya</taxon>
        <taxon>Basidiomycota</taxon>
        <taxon>Agaricomycotina</taxon>
        <taxon>Agaricomycetes</taxon>
        <taxon>Polyporales</taxon>
        <taxon>Polyporaceae</taxon>
        <taxon>Trametes</taxon>
    </lineage>
</organism>
<dbReference type="PANTHER" id="PTHR33266">
    <property type="entry name" value="CHROMOSOME 15, WHOLE GENOME SHOTGUN SEQUENCE"/>
    <property type="match status" value="1"/>
</dbReference>
<dbReference type="Proteomes" id="UP000193067">
    <property type="component" value="Unassembled WGS sequence"/>
</dbReference>
<dbReference type="STRING" id="1353009.A0A1Y2IAL6"/>
<keyword evidence="2" id="KW-1185">Reference proteome</keyword>
<dbReference type="PANTHER" id="PTHR33266:SF1">
    <property type="entry name" value="F-BOX DOMAIN-CONTAINING PROTEIN"/>
    <property type="match status" value="1"/>
</dbReference>
<sequence length="408" mass="44955">MSLAMPPSRMVDELAKQTFCIPMSLGSTSAYLPQDVDVVHYFHSSLCLSPNFMRTQRVQLFMYALFETALARVKAIASEIDSADKSMSDIASRFRQLMSDGMEYGRHGQYRQEFYADVCKRAAELPSQTKIFIVPGADDETPIVVVKDKTGNWTNLTTAAKALTSYFSKVATKSSAGAITGTDLILCFDEAQLFTRCDSIDAEVTLLPDVQRALRLIRALPIFALFLSTVITVENVSPPPQISSSERLLRPHDVPFRPIVWTPIDVLAARITNDKVWTLTEVASTHHIAHLGRPLFAAMYDAALAEGDHEVNSWIVNFALQKLLKALPPETLSLQQALACIAVRIPLEFDPAPLSPPVGNDADVERNLVADHMRLLLYADRGFSRIVTTAASEPLLAEAAGSKMISSR</sequence>
<dbReference type="EMBL" id="KZ084141">
    <property type="protein sequence ID" value="OSC98159.1"/>
    <property type="molecule type" value="Genomic_DNA"/>
</dbReference>
<accession>A0A1Y2IAL6</accession>
<dbReference type="OrthoDB" id="107110at2759"/>
<dbReference type="AlphaFoldDB" id="A0A1Y2IAL6"/>
<proteinExistence type="predicted"/>